<evidence type="ECO:0000313" key="3">
    <source>
        <dbReference type="EMBL" id="MEK8132619.1"/>
    </source>
</evidence>
<dbReference type="InterPro" id="IPR008719">
    <property type="entry name" value="N2O_reductase_NosL"/>
</dbReference>
<organism evidence="3 4">
    <name type="scientific">Paenibacillus filicis</name>
    <dbReference type="NCBI Taxonomy" id="669464"/>
    <lineage>
        <taxon>Bacteria</taxon>
        <taxon>Bacillati</taxon>
        <taxon>Bacillota</taxon>
        <taxon>Bacilli</taxon>
        <taxon>Bacillales</taxon>
        <taxon>Paenibacillaceae</taxon>
        <taxon>Paenibacillus</taxon>
    </lineage>
</organism>
<protein>
    <submittedName>
        <fullName evidence="3">Nitrous oxide reductase accessory protein NosL</fullName>
    </submittedName>
</protein>
<feature type="signal peptide" evidence="2">
    <location>
        <begin position="1"/>
        <end position="22"/>
    </location>
</feature>
<keyword evidence="4" id="KW-1185">Reference proteome</keyword>
<evidence type="ECO:0000313" key="4">
    <source>
        <dbReference type="Proteomes" id="UP001469365"/>
    </source>
</evidence>
<accession>A0ABU9DUT1</accession>
<comment type="caution">
    <text evidence="3">The sequence shown here is derived from an EMBL/GenBank/DDBJ whole genome shotgun (WGS) entry which is preliminary data.</text>
</comment>
<dbReference type="PANTHER" id="PTHR41247">
    <property type="entry name" value="HTH-TYPE TRANSCRIPTIONAL REPRESSOR YCNK"/>
    <property type="match status" value="1"/>
</dbReference>
<dbReference type="Proteomes" id="UP001469365">
    <property type="component" value="Unassembled WGS sequence"/>
</dbReference>
<feature type="region of interest" description="Disordered" evidence="1">
    <location>
        <begin position="154"/>
        <end position="184"/>
    </location>
</feature>
<reference evidence="3 4" key="1">
    <citation type="submission" date="2024-04" db="EMBL/GenBank/DDBJ databases">
        <title>draft genome sequnece of Paenibacillus filicis.</title>
        <authorList>
            <person name="Kim D.-U."/>
        </authorList>
    </citation>
    <scope>NUCLEOTIDE SEQUENCE [LARGE SCALE GENOMIC DNA]</scope>
    <source>
        <strain evidence="3 4">KACC14197</strain>
    </source>
</reference>
<feature type="chain" id="PRO_5046670128" evidence="2">
    <location>
        <begin position="23"/>
        <end position="184"/>
    </location>
</feature>
<dbReference type="RefSeq" id="WP_341419757.1">
    <property type="nucleotide sequence ID" value="NZ_JBBPCC010000033.1"/>
</dbReference>
<dbReference type="EMBL" id="JBBPCC010000033">
    <property type="protein sequence ID" value="MEK8132619.1"/>
    <property type="molecule type" value="Genomic_DNA"/>
</dbReference>
<evidence type="ECO:0000256" key="1">
    <source>
        <dbReference type="SAM" id="MobiDB-lite"/>
    </source>
</evidence>
<keyword evidence="2" id="KW-0732">Signal</keyword>
<evidence type="ECO:0000256" key="2">
    <source>
        <dbReference type="SAM" id="SignalP"/>
    </source>
</evidence>
<name>A0ABU9DUT1_9BACL</name>
<dbReference type="SUPFAM" id="SSF160387">
    <property type="entry name" value="NosL/MerB-like"/>
    <property type="match status" value="1"/>
</dbReference>
<proteinExistence type="predicted"/>
<sequence>MSKPLKLMMTALFLMVILAACGAKEKYPALAINEAVDKCAICNMQVKDDAFATQLTTTDGKNYKFDDLGCMNEWKQKNSTASIGAQYVRDYNNKEWIAFDKATYVYDASFKSPMAYGIYSFKDQAEAKKFVDTQKKGKLMTAAELSSHTWDRSKGAMDMGSHAKDTHSEGGGSMKTDDKGMHGK</sequence>
<dbReference type="PANTHER" id="PTHR41247:SF1">
    <property type="entry name" value="HTH-TYPE TRANSCRIPTIONAL REPRESSOR YCNK"/>
    <property type="match status" value="1"/>
</dbReference>
<dbReference type="Pfam" id="PF05573">
    <property type="entry name" value="NosL"/>
    <property type="match status" value="1"/>
</dbReference>
<feature type="compositionally biased region" description="Basic and acidic residues" evidence="1">
    <location>
        <begin position="175"/>
        <end position="184"/>
    </location>
</feature>
<dbReference type="PROSITE" id="PS51257">
    <property type="entry name" value="PROKAR_LIPOPROTEIN"/>
    <property type="match status" value="1"/>
</dbReference>
<gene>
    <name evidence="3" type="ORF">WMW72_32535</name>
</gene>
<feature type="compositionally biased region" description="Basic and acidic residues" evidence="1">
    <location>
        <begin position="154"/>
        <end position="168"/>
    </location>
</feature>